<keyword evidence="6" id="KW-1278">Translocase</keyword>
<dbReference type="GO" id="GO:0010181">
    <property type="term" value="F:FMN binding"/>
    <property type="evidence" value="ECO:0007669"/>
    <property type="project" value="InterPro"/>
</dbReference>
<comment type="subunit">
    <text evidence="6">The complex is composed of six subunits: RnfA, RnfB, RnfC, RnfD, RnfE and RnfG.</text>
</comment>
<dbReference type="PIRSF" id="PIRSF006091">
    <property type="entry name" value="E_trnsport_RnfG"/>
    <property type="match status" value="1"/>
</dbReference>
<gene>
    <name evidence="6" type="primary">rnfG</name>
    <name evidence="9" type="ORF">DSCOOX_12360</name>
</gene>
<evidence type="ECO:0000256" key="2">
    <source>
        <dbReference type="ARBA" id="ARBA00022553"/>
    </source>
</evidence>
<evidence type="ECO:0000259" key="8">
    <source>
        <dbReference type="SMART" id="SM00900"/>
    </source>
</evidence>
<keyword evidence="2 6" id="KW-0597">Phosphoprotein</keyword>
<evidence type="ECO:0000256" key="5">
    <source>
        <dbReference type="ARBA" id="ARBA00022982"/>
    </source>
</evidence>
<dbReference type="GO" id="GO:0009055">
    <property type="term" value="F:electron transfer activity"/>
    <property type="evidence" value="ECO:0007669"/>
    <property type="project" value="InterPro"/>
</dbReference>
<feature type="modified residue" description="FMN phosphoryl threonine" evidence="6">
    <location>
        <position position="190"/>
    </location>
</feature>
<comment type="cofactor">
    <cofactor evidence="6">
        <name>FMN</name>
        <dbReference type="ChEBI" id="CHEBI:58210"/>
    </cofactor>
</comment>
<evidence type="ECO:0000256" key="1">
    <source>
        <dbReference type="ARBA" id="ARBA00022448"/>
    </source>
</evidence>
<dbReference type="PANTHER" id="PTHR36118">
    <property type="entry name" value="ION-TRANSLOCATING OXIDOREDUCTASE COMPLEX SUBUNIT G"/>
    <property type="match status" value="1"/>
</dbReference>
<feature type="domain" description="FMN-binding" evidence="8">
    <location>
        <begin position="116"/>
        <end position="207"/>
    </location>
</feature>
<dbReference type="AlphaFoldDB" id="A0A5K8A6H6"/>
<keyword evidence="5 6" id="KW-0249">Electron transport</keyword>
<name>A0A5K8A6H6_9BACT</name>
<evidence type="ECO:0000256" key="6">
    <source>
        <dbReference type="HAMAP-Rule" id="MF_00479"/>
    </source>
</evidence>
<dbReference type="GO" id="GO:0022900">
    <property type="term" value="P:electron transport chain"/>
    <property type="evidence" value="ECO:0007669"/>
    <property type="project" value="UniProtKB-UniRule"/>
</dbReference>
<feature type="transmembrane region" description="Helical" evidence="7">
    <location>
        <begin position="20"/>
        <end position="40"/>
    </location>
</feature>
<evidence type="ECO:0000313" key="10">
    <source>
        <dbReference type="Proteomes" id="UP000422108"/>
    </source>
</evidence>
<dbReference type="GO" id="GO:0005886">
    <property type="term" value="C:plasma membrane"/>
    <property type="evidence" value="ECO:0007669"/>
    <property type="project" value="UniProtKB-SubCell"/>
</dbReference>
<dbReference type="SMART" id="SM00900">
    <property type="entry name" value="FMN_bind"/>
    <property type="match status" value="1"/>
</dbReference>
<evidence type="ECO:0000313" key="9">
    <source>
        <dbReference type="EMBL" id="BBO88056.1"/>
    </source>
</evidence>
<dbReference type="EC" id="7.-.-.-" evidence="6"/>
<comment type="subcellular location">
    <subcellularLocation>
        <location evidence="6">Cell membrane</location>
        <topology evidence="6">Single-pass membrane protein</topology>
    </subcellularLocation>
</comment>
<keyword evidence="6 7" id="KW-1133">Transmembrane helix</keyword>
<dbReference type="InterPro" id="IPR007329">
    <property type="entry name" value="FMN-bd"/>
</dbReference>
<evidence type="ECO:0000256" key="7">
    <source>
        <dbReference type="SAM" id="Phobius"/>
    </source>
</evidence>
<dbReference type="Proteomes" id="UP000422108">
    <property type="component" value="Chromosome"/>
</dbReference>
<keyword evidence="6 7" id="KW-0812">Transmembrane</keyword>
<keyword evidence="4 6" id="KW-0288">FMN</keyword>
<keyword evidence="6" id="KW-1003">Cell membrane</keyword>
<dbReference type="HAMAP" id="MF_00479">
    <property type="entry name" value="RsxG_RnfG"/>
    <property type="match status" value="1"/>
</dbReference>
<accession>A0A5K8A6H6</accession>
<reference evidence="9 10" key="1">
    <citation type="submission" date="2019-11" db="EMBL/GenBank/DDBJ databases">
        <title>Comparative genomics of hydrocarbon-degrading Desulfosarcina strains.</title>
        <authorList>
            <person name="Watanabe M."/>
            <person name="Kojima H."/>
            <person name="Fukui M."/>
        </authorList>
    </citation>
    <scope>NUCLEOTIDE SEQUENCE [LARGE SCALE GENOMIC DNA]</scope>
    <source>
        <strain evidence="10">oXyS1</strain>
    </source>
</reference>
<keyword evidence="1 6" id="KW-0813">Transport</keyword>
<dbReference type="InterPro" id="IPR010209">
    <property type="entry name" value="Ion_transpt_RnfG/RsxG"/>
</dbReference>
<keyword evidence="6 7" id="KW-0472">Membrane</keyword>
<comment type="function">
    <text evidence="6">Part of a membrane-bound complex that couples electron transfer with translocation of ions across the membrane.</text>
</comment>
<keyword evidence="10" id="KW-1185">Reference proteome</keyword>
<dbReference type="Pfam" id="PF04205">
    <property type="entry name" value="FMN_bind"/>
    <property type="match status" value="1"/>
</dbReference>
<evidence type="ECO:0000256" key="4">
    <source>
        <dbReference type="ARBA" id="ARBA00022643"/>
    </source>
</evidence>
<protein>
    <recommendedName>
        <fullName evidence="6">Ion-translocating oxidoreductase complex subunit G</fullName>
        <ecNumber evidence="6">7.-.-.-</ecNumber>
    </recommendedName>
    <alternativeName>
        <fullName evidence="6">Rnf electron transport complex subunit G</fullName>
    </alternativeName>
</protein>
<dbReference type="EMBL" id="AP021879">
    <property type="protein sequence ID" value="BBO88056.1"/>
    <property type="molecule type" value="Genomic_DNA"/>
</dbReference>
<organism evidence="9 10">
    <name type="scientific">Desulfosarcina ovata subsp. ovata</name>
    <dbReference type="NCBI Taxonomy" id="2752305"/>
    <lineage>
        <taxon>Bacteria</taxon>
        <taxon>Pseudomonadati</taxon>
        <taxon>Thermodesulfobacteriota</taxon>
        <taxon>Desulfobacteria</taxon>
        <taxon>Desulfobacterales</taxon>
        <taxon>Desulfosarcinaceae</taxon>
        <taxon>Desulfosarcina</taxon>
    </lineage>
</organism>
<sequence>MDAENKKPGGLRKSSFVQAWLVLVLAVGFGVSLAGVQLALGPVIESNKINETQEKVPELVLGNFLAAKMATENQTLEIVPRQVTVKKSGRVKFYSVYEARYQDGLKGWVVKTKGQGYADTIELLLGLSPDLRTITGLFVLDQKETPGLGNKIITDTWRGQFIDAPADRPLIVVKTGASRPGEIDAVTGATISSRSVTAMINTAIGDLRKPLTAGPSAAAKGGKDNG</sequence>
<dbReference type="PANTHER" id="PTHR36118:SF1">
    <property type="entry name" value="ION-TRANSLOCATING OXIDOREDUCTASE COMPLEX SUBUNIT G"/>
    <property type="match status" value="1"/>
</dbReference>
<keyword evidence="3 6" id="KW-0285">Flavoprotein</keyword>
<comment type="similarity">
    <text evidence="6">Belongs to the RnfG family.</text>
</comment>
<proteinExistence type="inferred from homology"/>
<evidence type="ECO:0000256" key="3">
    <source>
        <dbReference type="ARBA" id="ARBA00022630"/>
    </source>
</evidence>